<organism evidence="1 2">
    <name type="scientific">Paraburkholderia youngii</name>
    <dbReference type="NCBI Taxonomy" id="2782701"/>
    <lineage>
        <taxon>Bacteria</taxon>
        <taxon>Pseudomonadati</taxon>
        <taxon>Pseudomonadota</taxon>
        <taxon>Betaproteobacteria</taxon>
        <taxon>Burkholderiales</taxon>
        <taxon>Burkholderiaceae</taxon>
        <taxon>Paraburkholderia</taxon>
    </lineage>
</organism>
<dbReference type="Proteomes" id="UP000594380">
    <property type="component" value="Unassembled WGS sequence"/>
</dbReference>
<proteinExistence type="predicted"/>
<gene>
    <name evidence="1" type="ORF">G5S42_08445</name>
</gene>
<accession>A0A7Y6JW01</accession>
<sequence>MILRSRITAGGSVPEIWSVPLTPMAVVAHDAGYGFLDHLESAVLIGGLSCRIYEALIGRSQDATRAASIADNRQIDDVDRSGNEGPFVDGFVLQIRKMKLAHIDGAAALGAAFDRTHPRVTDWHVLFRHNFVAAYSPDSAWSSNTRDRKYR</sequence>
<dbReference type="AlphaFoldDB" id="A0A7Y6JW01"/>
<protein>
    <submittedName>
        <fullName evidence="1">Uncharacterized protein</fullName>
    </submittedName>
</protein>
<dbReference type="GeneID" id="301100365"/>
<name>A0A7Y6JW01_9BURK</name>
<comment type="caution">
    <text evidence="1">The sequence shown here is derived from an EMBL/GenBank/DDBJ whole genome shotgun (WGS) entry which is preliminary data.</text>
</comment>
<dbReference type="EMBL" id="JAALDK010000001">
    <property type="protein sequence ID" value="NUX99739.1"/>
    <property type="molecule type" value="Genomic_DNA"/>
</dbReference>
<dbReference type="RefSeq" id="WP_176106343.1">
    <property type="nucleotide sequence ID" value="NZ_JAALDK010000001.1"/>
</dbReference>
<evidence type="ECO:0000313" key="2">
    <source>
        <dbReference type="Proteomes" id="UP000594380"/>
    </source>
</evidence>
<reference evidence="1 2" key="1">
    <citation type="submission" date="2020-02" db="EMBL/GenBank/DDBJ databases">
        <title>Paraburkholderia simonii sp. nov. and Paraburkholderia youngii sp. nov. Brazilian and Mexican Mimosa-associated rhizobia.</title>
        <authorList>
            <person name="Mavima L."/>
            <person name="Beukes C.W."/>
            <person name="Chan W.Y."/>
            <person name="Palmer M."/>
            <person name="De Meyer S.E."/>
            <person name="James E.K."/>
            <person name="Venter S.N."/>
            <person name="Steenkamp E.T."/>
        </authorList>
    </citation>
    <scope>NUCLEOTIDE SEQUENCE [LARGE SCALE GENOMIC DNA]</scope>
    <source>
        <strain evidence="1 2">JPY169</strain>
    </source>
</reference>
<evidence type="ECO:0000313" key="1">
    <source>
        <dbReference type="EMBL" id="NUX99739.1"/>
    </source>
</evidence>